<dbReference type="PANTHER" id="PTHR43273">
    <property type="entry name" value="ANAEROBIC SULFATASE-MATURATING ENZYME HOMOLOG ASLB-RELATED"/>
    <property type="match status" value="1"/>
</dbReference>
<dbReference type="SUPFAM" id="SSF102114">
    <property type="entry name" value="Radical SAM enzymes"/>
    <property type="match status" value="1"/>
</dbReference>
<feature type="domain" description="Radical SAM core" evidence="6">
    <location>
        <begin position="90"/>
        <end position="314"/>
    </location>
</feature>
<dbReference type="InterPro" id="IPR058240">
    <property type="entry name" value="rSAM_sf"/>
</dbReference>
<evidence type="ECO:0000259" key="6">
    <source>
        <dbReference type="PROSITE" id="PS51918"/>
    </source>
</evidence>
<evidence type="ECO:0000256" key="5">
    <source>
        <dbReference type="ARBA" id="ARBA00023014"/>
    </source>
</evidence>
<protein>
    <recommendedName>
        <fullName evidence="6">Radical SAM core domain-containing protein</fullName>
    </recommendedName>
</protein>
<dbReference type="Proteomes" id="UP000182057">
    <property type="component" value="Unassembled WGS sequence"/>
</dbReference>
<dbReference type="GO" id="GO:0051536">
    <property type="term" value="F:iron-sulfur cluster binding"/>
    <property type="evidence" value="ECO:0007669"/>
    <property type="project" value="UniProtKB-KW"/>
</dbReference>
<evidence type="ECO:0000256" key="4">
    <source>
        <dbReference type="ARBA" id="ARBA00023004"/>
    </source>
</evidence>
<dbReference type="EMBL" id="FMMM01000048">
    <property type="protein sequence ID" value="SCQ20970.1"/>
    <property type="molecule type" value="Genomic_DNA"/>
</dbReference>
<reference evidence="7 8" key="1">
    <citation type="submission" date="2016-09" db="EMBL/GenBank/DDBJ databases">
        <authorList>
            <person name="Capua I."/>
            <person name="De Benedictis P."/>
            <person name="Joannis T."/>
            <person name="Lombin L.H."/>
            <person name="Cattoli G."/>
        </authorList>
    </citation>
    <scope>NUCLEOTIDE SEQUENCE [LARGE SCALE GENOMIC DNA]</scope>
    <source>
        <strain evidence="7 8">UB20</strain>
    </source>
</reference>
<dbReference type="PANTHER" id="PTHR43273:SF8">
    <property type="entry name" value="RADICAL SAM DOMAIN PROTEIN"/>
    <property type="match status" value="1"/>
</dbReference>
<dbReference type="Pfam" id="PF04055">
    <property type="entry name" value="Radical_SAM"/>
    <property type="match status" value="1"/>
</dbReference>
<keyword evidence="2" id="KW-0949">S-adenosyl-L-methionine</keyword>
<sequence>MIWSKYNYLYKSKQYGKCFLYNSRTNSFISLSPSLFKQLSVIKKSHQQEVAIDALEDDIKRKLIKAKVFSSKFEDESFITQKKLIKYNQSFQEKELGIVLLPTFACNFQCPYCYESNLPSVFMDQETEDQIIQFIKKNKGSDRLHLCWHGGEPLLAFKNIERILEKIESEDTIKIKNHSMVSNGYLLDKTKCLLLKRYNLNTIQISIDGLREQHNKSRIHKNGTPTFDIILNNVENIFRIIPKCHVIIRMNTHIENEEDFPLLYEMLTKRWGNQNYSVQMKYVNKHNSGCKVECIKNKNQAFHLQKLYRKYNLNNTDLFPSPQIGGCVATQINSFVIGTKGEIYKCWVDVGKKDRVVGNIFSNEYNMTLISEYILGTDMFNDKKCLKCILLPICDGGCNLQRLEHKISGKNFDNCPVDTKKLDILLDMLYEIKHSK</sequence>
<dbReference type="SFLD" id="SFLDS00029">
    <property type="entry name" value="Radical_SAM"/>
    <property type="match status" value="1"/>
</dbReference>
<name>A0A1D3ULC6_TANFO</name>
<dbReference type="InterPro" id="IPR023885">
    <property type="entry name" value="4Fe4S-binding_SPASM_dom"/>
</dbReference>
<accession>A0A1D3ULC6</accession>
<dbReference type="OrthoDB" id="9808591at2"/>
<dbReference type="RefSeq" id="WP_074449749.1">
    <property type="nucleotide sequence ID" value="NZ_FMMM01000048.1"/>
</dbReference>
<dbReference type="SFLD" id="SFLDG01384">
    <property type="entry name" value="thioether_bond_formation_requi"/>
    <property type="match status" value="1"/>
</dbReference>
<dbReference type="PROSITE" id="PS51918">
    <property type="entry name" value="RADICAL_SAM"/>
    <property type="match status" value="1"/>
</dbReference>
<dbReference type="GO" id="GO:0046872">
    <property type="term" value="F:metal ion binding"/>
    <property type="evidence" value="ECO:0007669"/>
    <property type="project" value="UniProtKB-KW"/>
</dbReference>
<dbReference type="Gene3D" id="3.20.20.70">
    <property type="entry name" value="Aldolase class I"/>
    <property type="match status" value="1"/>
</dbReference>
<proteinExistence type="predicted"/>
<gene>
    <name evidence="7" type="ORF">TFUB20_01210</name>
</gene>
<evidence type="ECO:0000256" key="2">
    <source>
        <dbReference type="ARBA" id="ARBA00022691"/>
    </source>
</evidence>
<dbReference type="InterPro" id="IPR007197">
    <property type="entry name" value="rSAM"/>
</dbReference>
<dbReference type="CDD" id="cd01335">
    <property type="entry name" value="Radical_SAM"/>
    <property type="match status" value="1"/>
</dbReference>
<dbReference type="SFLD" id="SFLDG01067">
    <property type="entry name" value="SPASM/twitch_domain_containing"/>
    <property type="match status" value="1"/>
</dbReference>
<evidence type="ECO:0000313" key="8">
    <source>
        <dbReference type="Proteomes" id="UP000182057"/>
    </source>
</evidence>
<dbReference type="GO" id="GO:0016491">
    <property type="term" value="F:oxidoreductase activity"/>
    <property type="evidence" value="ECO:0007669"/>
    <property type="project" value="InterPro"/>
</dbReference>
<dbReference type="NCBIfam" id="TIGR04085">
    <property type="entry name" value="rSAM_more_4Fe4S"/>
    <property type="match status" value="1"/>
</dbReference>
<dbReference type="SFLD" id="SFLDG01386">
    <property type="entry name" value="main_SPASM_domain-containing"/>
    <property type="match status" value="1"/>
</dbReference>
<dbReference type="AlphaFoldDB" id="A0A1D3ULC6"/>
<evidence type="ECO:0000313" key="7">
    <source>
        <dbReference type="EMBL" id="SCQ20970.1"/>
    </source>
</evidence>
<keyword evidence="4" id="KW-0408">Iron</keyword>
<evidence type="ECO:0000256" key="1">
    <source>
        <dbReference type="ARBA" id="ARBA00001966"/>
    </source>
</evidence>
<dbReference type="InterPro" id="IPR023867">
    <property type="entry name" value="Sulphatase_maturase_rSAM"/>
</dbReference>
<dbReference type="UniPathway" id="UPA00782"/>
<organism evidence="7 8">
    <name type="scientific">Tannerella forsythia</name>
    <name type="common">Bacteroides forsythus</name>
    <dbReference type="NCBI Taxonomy" id="28112"/>
    <lineage>
        <taxon>Bacteria</taxon>
        <taxon>Pseudomonadati</taxon>
        <taxon>Bacteroidota</taxon>
        <taxon>Bacteroidia</taxon>
        <taxon>Bacteroidales</taxon>
        <taxon>Tannerellaceae</taxon>
        <taxon>Tannerella</taxon>
    </lineage>
</organism>
<comment type="cofactor">
    <cofactor evidence="1">
        <name>[4Fe-4S] cluster</name>
        <dbReference type="ChEBI" id="CHEBI:49883"/>
    </cofactor>
</comment>
<keyword evidence="5" id="KW-0411">Iron-sulfur</keyword>
<dbReference type="InterPro" id="IPR013785">
    <property type="entry name" value="Aldolase_TIM"/>
</dbReference>
<keyword evidence="3" id="KW-0479">Metal-binding</keyword>
<evidence type="ECO:0000256" key="3">
    <source>
        <dbReference type="ARBA" id="ARBA00022723"/>
    </source>
</evidence>